<evidence type="ECO:0000313" key="7">
    <source>
        <dbReference type="EMBL" id="MDL5159695.1"/>
    </source>
</evidence>
<feature type="transmembrane region" description="Helical" evidence="5">
    <location>
        <begin position="358"/>
        <end position="378"/>
    </location>
</feature>
<keyword evidence="2 5" id="KW-0812">Transmembrane</keyword>
<feature type="transmembrane region" description="Helical" evidence="5">
    <location>
        <begin position="104"/>
        <end position="125"/>
    </location>
</feature>
<protein>
    <submittedName>
        <fullName evidence="7">MFS transporter</fullName>
    </submittedName>
</protein>
<dbReference type="Gene3D" id="1.20.1250.20">
    <property type="entry name" value="MFS general substrate transporter like domains"/>
    <property type="match status" value="1"/>
</dbReference>
<comment type="caution">
    <text evidence="7">The sequence shown here is derived from an EMBL/GenBank/DDBJ whole genome shotgun (WGS) entry which is preliminary data.</text>
</comment>
<feature type="transmembrane region" description="Helical" evidence="5">
    <location>
        <begin position="197"/>
        <end position="215"/>
    </location>
</feature>
<comment type="subcellular location">
    <subcellularLocation>
        <location evidence="1">Cell membrane</location>
        <topology evidence="1">Multi-pass membrane protein</topology>
    </subcellularLocation>
</comment>
<dbReference type="EMBL" id="JASVWF010000008">
    <property type="protein sequence ID" value="MDL5159695.1"/>
    <property type="molecule type" value="Genomic_DNA"/>
</dbReference>
<dbReference type="PANTHER" id="PTHR42718">
    <property type="entry name" value="MAJOR FACILITATOR SUPERFAMILY MULTIDRUG TRANSPORTER MFSC"/>
    <property type="match status" value="1"/>
</dbReference>
<dbReference type="Pfam" id="PF07690">
    <property type="entry name" value="MFS_1"/>
    <property type="match status" value="1"/>
</dbReference>
<accession>A0ABT7MGB3</accession>
<dbReference type="PROSITE" id="PS50850">
    <property type="entry name" value="MFS"/>
    <property type="match status" value="1"/>
</dbReference>
<feature type="transmembrane region" description="Helical" evidence="5">
    <location>
        <begin position="164"/>
        <end position="185"/>
    </location>
</feature>
<feature type="transmembrane region" description="Helical" evidence="5">
    <location>
        <begin position="137"/>
        <end position="158"/>
    </location>
</feature>
<evidence type="ECO:0000313" key="8">
    <source>
        <dbReference type="Proteomes" id="UP001231924"/>
    </source>
</evidence>
<keyword evidence="8" id="KW-1185">Reference proteome</keyword>
<feature type="transmembrane region" description="Helical" evidence="5">
    <location>
        <begin position="227"/>
        <end position="243"/>
    </location>
</feature>
<keyword evidence="4 5" id="KW-0472">Membrane</keyword>
<sequence length="457" mass="44675">MTTRSRDATVVVAGAGVWLTLVAFTTPLATLVATADGLGAGPGAQAWILAGMSLGCAAGLMAAGSLGDERGRRRVFVVGALLLALASVLGGLATAAWWLVVMRVVQGLGGAAVMACGLGLVGRSFPDGRARSRATAAWGAALGAGVATGPLVASGLAALGGWRLPYLTIALVAVGLAVAGQVLLAESRADRPRPIDVPGTVLLPAAVAALLAGLVQGRSDGPTPGTIVLLVGAAVLAAGFVVVEHRSPAPMLDLGLFRRPDFTGATVAALGAGAGVLSLSNFVPTVLERGLGLGALAASVVLLAWSGTSAVTAYAARWFPESVTPRTLLVGGLVGIAVGQVALLGLDVDSSPARLVPGLLIAGAANGVLNAALGRQAVASVPPDRAAMGSGANNTARYVGSAVGITVCAVLVAGAGAGPAAAIAGWDTDVIVTAIISLACAVIALVVRAPSRVPTST</sequence>
<evidence type="ECO:0000256" key="4">
    <source>
        <dbReference type="ARBA" id="ARBA00023136"/>
    </source>
</evidence>
<feature type="transmembrane region" description="Helical" evidence="5">
    <location>
        <begin position="44"/>
        <end position="63"/>
    </location>
</feature>
<feature type="transmembrane region" description="Helical" evidence="5">
    <location>
        <begin position="430"/>
        <end position="447"/>
    </location>
</feature>
<organism evidence="7 8">
    <name type="scientific">Actinomycetospora termitidis</name>
    <dbReference type="NCBI Taxonomy" id="3053470"/>
    <lineage>
        <taxon>Bacteria</taxon>
        <taxon>Bacillati</taxon>
        <taxon>Actinomycetota</taxon>
        <taxon>Actinomycetes</taxon>
        <taxon>Pseudonocardiales</taxon>
        <taxon>Pseudonocardiaceae</taxon>
        <taxon>Actinomycetospora</taxon>
    </lineage>
</organism>
<dbReference type="PANTHER" id="PTHR42718:SF49">
    <property type="entry name" value="EXPORT PROTEIN"/>
    <property type="match status" value="1"/>
</dbReference>
<evidence type="ECO:0000256" key="5">
    <source>
        <dbReference type="SAM" id="Phobius"/>
    </source>
</evidence>
<feature type="transmembrane region" description="Helical" evidence="5">
    <location>
        <begin position="75"/>
        <end position="98"/>
    </location>
</feature>
<evidence type="ECO:0000259" key="6">
    <source>
        <dbReference type="PROSITE" id="PS50850"/>
    </source>
</evidence>
<dbReference type="InterPro" id="IPR036259">
    <property type="entry name" value="MFS_trans_sf"/>
</dbReference>
<evidence type="ECO:0000256" key="2">
    <source>
        <dbReference type="ARBA" id="ARBA00022692"/>
    </source>
</evidence>
<evidence type="ECO:0000256" key="1">
    <source>
        <dbReference type="ARBA" id="ARBA00004651"/>
    </source>
</evidence>
<dbReference type="InterPro" id="IPR011701">
    <property type="entry name" value="MFS"/>
</dbReference>
<feature type="domain" description="Major facilitator superfamily (MFS) profile" evidence="6">
    <location>
        <begin position="9"/>
        <end position="452"/>
    </location>
</feature>
<dbReference type="SUPFAM" id="SSF103473">
    <property type="entry name" value="MFS general substrate transporter"/>
    <property type="match status" value="1"/>
</dbReference>
<dbReference type="InterPro" id="IPR020846">
    <property type="entry name" value="MFS_dom"/>
</dbReference>
<feature type="transmembrane region" description="Helical" evidence="5">
    <location>
        <begin position="328"/>
        <end position="346"/>
    </location>
</feature>
<feature type="transmembrane region" description="Helical" evidence="5">
    <location>
        <begin position="398"/>
        <end position="424"/>
    </location>
</feature>
<feature type="transmembrane region" description="Helical" evidence="5">
    <location>
        <begin position="264"/>
        <end position="283"/>
    </location>
</feature>
<keyword evidence="3 5" id="KW-1133">Transmembrane helix</keyword>
<reference evidence="7 8" key="1">
    <citation type="submission" date="2023-06" db="EMBL/GenBank/DDBJ databases">
        <title>Actinomycetospora Odt1-22.</title>
        <authorList>
            <person name="Supong K."/>
        </authorList>
    </citation>
    <scope>NUCLEOTIDE SEQUENCE [LARGE SCALE GENOMIC DNA]</scope>
    <source>
        <strain evidence="7 8">Odt1-22</strain>
    </source>
</reference>
<proteinExistence type="predicted"/>
<dbReference type="RefSeq" id="WP_286056302.1">
    <property type="nucleotide sequence ID" value="NZ_JASVWF010000008.1"/>
</dbReference>
<name>A0ABT7MGB3_9PSEU</name>
<dbReference type="Proteomes" id="UP001231924">
    <property type="component" value="Unassembled WGS sequence"/>
</dbReference>
<evidence type="ECO:0000256" key="3">
    <source>
        <dbReference type="ARBA" id="ARBA00022989"/>
    </source>
</evidence>
<dbReference type="Gene3D" id="1.20.1720.10">
    <property type="entry name" value="Multidrug resistance protein D"/>
    <property type="match status" value="1"/>
</dbReference>
<gene>
    <name evidence="7" type="ORF">QRT03_27265</name>
</gene>
<feature type="transmembrane region" description="Helical" evidence="5">
    <location>
        <begin position="295"/>
        <end position="316"/>
    </location>
</feature>